<sequence>MFSKTVLPFISLLLLLLAPATSAEYVQPPAFAAAKSSHCQLTSSVTYNDQWGPLFVENRYSCSFPKSSPRFSTNTPPKPFRIPAAYDHPAGDQGSDDRVGMTGCVITDQVDYDQQVQASSSKHTIAEYGCTPLESSKALPRDKYSNLFWAMGQLTNQSCLDPGEAAEYVDFRRDWTADWRFTNVNRGDKRVCDWYGELANVAKALHYFCFHTLGKTADDEFSGGEEILAFGKDRDGDQQWCMRYSKKGWKSTEFEEKCLGI</sequence>
<reference evidence="2 3" key="1">
    <citation type="submission" date="2024-02" db="EMBL/GenBank/DDBJ databases">
        <title>Discinaceae phylogenomics.</title>
        <authorList>
            <person name="Dirks A.C."/>
            <person name="James T.Y."/>
        </authorList>
    </citation>
    <scope>NUCLEOTIDE SEQUENCE [LARGE SCALE GENOMIC DNA]</scope>
    <source>
        <strain evidence="2 3">ACD0624</strain>
    </source>
</reference>
<keyword evidence="3" id="KW-1185">Reference proteome</keyword>
<keyword evidence="1" id="KW-0732">Signal</keyword>
<accession>A0ABR3GQU2</accession>
<evidence type="ECO:0000256" key="1">
    <source>
        <dbReference type="SAM" id="SignalP"/>
    </source>
</evidence>
<comment type="caution">
    <text evidence="2">The sequence shown here is derived from an EMBL/GenBank/DDBJ whole genome shotgun (WGS) entry which is preliminary data.</text>
</comment>
<feature type="chain" id="PRO_5046106220" evidence="1">
    <location>
        <begin position="24"/>
        <end position="261"/>
    </location>
</feature>
<evidence type="ECO:0000313" key="2">
    <source>
        <dbReference type="EMBL" id="KAL0638198.1"/>
    </source>
</evidence>
<dbReference type="EMBL" id="JBBBZM010000025">
    <property type="protein sequence ID" value="KAL0638198.1"/>
    <property type="molecule type" value="Genomic_DNA"/>
</dbReference>
<protein>
    <submittedName>
        <fullName evidence="2">Uncharacterized protein</fullName>
    </submittedName>
</protein>
<gene>
    <name evidence="2" type="ORF">Q9L58_002813</name>
</gene>
<evidence type="ECO:0000313" key="3">
    <source>
        <dbReference type="Proteomes" id="UP001447188"/>
    </source>
</evidence>
<organism evidence="2 3">
    <name type="scientific">Discina gigas</name>
    <dbReference type="NCBI Taxonomy" id="1032678"/>
    <lineage>
        <taxon>Eukaryota</taxon>
        <taxon>Fungi</taxon>
        <taxon>Dikarya</taxon>
        <taxon>Ascomycota</taxon>
        <taxon>Pezizomycotina</taxon>
        <taxon>Pezizomycetes</taxon>
        <taxon>Pezizales</taxon>
        <taxon>Discinaceae</taxon>
        <taxon>Discina</taxon>
    </lineage>
</organism>
<dbReference type="Proteomes" id="UP001447188">
    <property type="component" value="Unassembled WGS sequence"/>
</dbReference>
<feature type="signal peptide" evidence="1">
    <location>
        <begin position="1"/>
        <end position="23"/>
    </location>
</feature>
<proteinExistence type="predicted"/>
<name>A0ABR3GQU2_9PEZI</name>